<dbReference type="Proteomes" id="UP000326437">
    <property type="component" value="Unassembled WGS sequence"/>
</dbReference>
<organism evidence="2 3">
    <name type="scientific">Pseudomonas fluorescens</name>
    <dbReference type="NCBI Taxonomy" id="294"/>
    <lineage>
        <taxon>Bacteria</taxon>
        <taxon>Pseudomonadati</taxon>
        <taxon>Pseudomonadota</taxon>
        <taxon>Gammaproteobacteria</taxon>
        <taxon>Pseudomonadales</taxon>
        <taxon>Pseudomonadaceae</taxon>
        <taxon>Pseudomonas</taxon>
    </lineage>
</organism>
<dbReference type="RefSeq" id="WP_095000547.1">
    <property type="nucleotide sequence ID" value="NZ_CABVHO010000087.1"/>
</dbReference>
<dbReference type="InterPro" id="IPR010546">
    <property type="entry name" value="DUF1120"/>
</dbReference>
<feature type="signal peptide" evidence="1">
    <location>
        <begin position="1"/>
        <end position="24"/>
    </location>
</feature>
<evidence type="ECO:0000313" key="3">
    <source>
        <dbReference type="Proteomes" id="UP000326437"/>
    </source>
</evidence>
<dbReference type="EMBL" id="CABVHO010000087">
    <property type="protein sequence ID" value="VVN63530.1"/>
    <property type="molecule type" value="Genomic_DNA"/>
</dbReference>
<dbReference type="OrthoDB" id="6602106at2"/>
<dbReference type="Pfam" id="PF06551">
    <property type="entry name" value="DUF1120"/>
    <property type="match status" value="1"/>
</dbReference>
<keyword evidence="1" id="KW-0732">Signal</keyword>
<evidence type="ECO:0000313" key="2">
    <source>
        <dbReference type="EMBL" id="VVN63530.1"/>
    </source>
</evidence>
<protein>
    <submittedName>
        <fullName evidence="2">Protein GltF</fullName>
    </submittedName>
</protein>
<evidence type="ECO:0000256" key="1">
    <source>
        <dbReference type="SAM" id="SignalP"/>
    </source>
</evidence>
<gene>
    <name evidence="2" type="primary">gltF_1</name>
    <name evidence="2" type="ORF">PS685_04366</name>
</gene>
<dbReference type="AlphaFoldDB" id="A0A5E6ZAU2"/>
<proteinExistence type="predicted"/>
<reference evidence="2 3" key="1">
    <citation type="submission" date="2019-09" db="EMBL/GenBank/DDBJ databases">
        <authorList>
            <person name="Chandra G."/>
            <person name="Truman W A."/>
        </authorList>
    </citation>
    <scope>NUCLEOTIDE SEQUENCE [LARGE SCALE GENOMIC DNA]</scope>
    <source>
        <strain evidence="2">PS685</strain>
    </source>
</reference>
<feature type="chain" id="PRO_5023115046" evidence="1">
    <location>
        <begin position="25"/>
        <end position="244"/>
    </location>
</feature>
<name>A0A5E6ZAU2_PSEFL</name>
<accession>A0A5E6ZAU2</accession>
<sequence length="244" mass="25071" precursor="true">MIKSHYSFVLAPGMLMFLSLPVPAETVSVSIISALAPTACTPTLTGGGVVNYGTILASQLSATVFTALPIKQIGLTISCNAPAKVAIRTLNSRVGSLVGATESAQGVGTNPVALLGVASGFPVVGLGFDIDGTTKIGGYAVGTVGGSFTSDNGPVDIIGQRSATTPTTWVSQNVSASAGSSLYTSFSNQFKYVSWASTGTLIPVAFMTLSGTLQLQAYLNRTTAFNFNHPIHLNGLSTLEIIYL</sequence>